<proteinExistence type="predicted"/>
<protein>
    <recommendedName>
        <fullName evidence="3">BHLH domain-containing protein</fullName>
    </recommendedName>
</protein>
<sequence>MHASTTYIKDLRERVQQLKQRRDHCYAKIQQASSNDLETTATPGSCSRSPQIRVQFDGAAEHFDVNLTTSSESRVELYMVIRAIEEDGCVEIVEASSCSVEDDNVVHLIKCRARSFGVALDVSEVETRIKRLFMAPHAKPQGLGA</sequence>
<organism evidence="1">
    <name type="scientific">Oryza meridionalis</name>
    <dbReference type="NCBI Taxonomy" id="40149"/>
    <lineage>
        <taxon>Eukaryota</taxon>
        <taxon>Viridiplantae</taxon>
        <taxon>Streptophyta</taxon>
        <taxon>Embryophyta</taxon>
        <taxon>Tracheophyta</taxon>
        <taxon>Spermatophyta</taxon>
        <taxon>Magnoliopsida</taxon>
        <taxon>Liliopsida</taxon>
        <taxon>Poales</taxon>
        <taxon>Poaceae</taxon>
        <taxon>BOP clade</taxon>
        <taxon>Oryzoideae</taxon>
        <taxon>Oryzeae</taxon>
        <taxon>Oryzinae</taxon>
        <taxon>Oryza</taxon>
    </lineage>
</organism>
<name>A0A0E0E223_9ORYZ</name>
<dbReference type="HOGENOM" id="CLU_1790003_0_0_1"/>
<keyword evidence="2" id="KW-1185">Reference proteome</keyword>
<evidence type="ECO:0000313" key="1">
    <source>
        <dbReference type="EnsemblPlants" id="OMERI06G16570.1"/>
    </source>
</evidence>
<evidence type="ECO:0000313" key="2">
    <source>
        <dbReference type="Proteomes" id="UP000008021"/>
    </source>
</evidence>
<dbReference type="Proteomes" id="UP000008021">
    <property type="component" value="Chromosome 6"/>
</dbReference>
<dbReference type="Gramene" id="OMERI06G16570.1">
    <property type="protein sequence ID" value="OMERI06G16570.1"/>
    <property type="gene ID" value="OMERI06G16570"/>
</dbReference>
<reference evidence="1" key="2">
    <citation type="submission" date="2018-05" db="EMBL/GenBank/DDBJ databases">
        <title>OmerRS3 (Oryza meridionalis Reference Sequence Version 3).</title>
        <authorList>
            <person name="Zhang J."/>
            <person name="Kudrna D."/>
            <person name="Lee S."/>
            <person name="Talag J."/>
            <person name="Welchert J."/>
            <person name="Wing R.A."/>
        </authorList>
    </citation>
    <scope>NUCLEOTIDE SEQUENCE [LARGE SCALE GENOMIC DNA]</scope>
    <source>
        <strain evidence="1">cv. OR44</strain>
    </source>
</reference>
<dbReference type="EnsemblPlants" id="OMERI06G16570.1">
    <property type="protein sequence ID" value="OMERI06G16570.1"/>
    <property type="gene ID" value="OMERI06G16570"/>
</dbReference>
<reference evidence="1" key="1">
    <citation type="submission" date="2015-04" db="UniProtKB">
        <authorList>
            <consortium name="EnsemblPlants"/>
        </authorList>
    </citation>
    <scope>IDENTIFICATION</scope>
</reference>
<accession>A0A0E0E223</accession>
<dbReference type="AlphaFoldDB" id="A0A0E0E223"/>
<evidence type="ECO:0008006" key="3">
    <source>
        <dbReference type="Google" id="ProtNLM"/>
    </source>
</evidence>
<dbReference type="STRING" id="40149.A0A0E0E223"/>